<dbReference type="Pfam" id="PF07884">
    <property type="entry name" value="VKOR"/>
    <property type="match status" value="1"/>
</dbReference>
<keyword evidence="1" id="KW-1133">Transmembrane helix</keyword>
<dbReference type="GO" id="GO:0047057">
    <property type="term" value="F:vitamin-K-epoxide reductase (warfarin-sensitive) activity"/>
    <property type="evidence" value="ECO:0000318"/>
    <property type="project" value="GO_Central"/>
</dbReference>
<accession>A0A5F8GDN2</accession>
<evidence type="ECO:0000313" key="3">
    <source>
        <dbReference type="Ensembl" id="ENSMODP00000045663.1"/>
    </source>
</evidence>
<dbReference type="InParanoid" id="A0A5F8GDN2"/>
<dbReference type="Ensembl" id="ENSMODT00000071606.1">
    <property type="protein sequence ID" value="ENSMODP00000045663.1"/>
    <property type="gene ID" value="ENSMODG00000050313.1"/>
</dbReference>
<dbReference type="GO" id="GO:0007596">
    <property type="term" value="P:blood coagulation"/>
    <property type="evidence" value="ECO:0000318"/>
    <property type="project" value="GO_Central"/>
</dbReference>
<feature type="domain" description="Vitamin K epoxide reductase" evidence="2">
    <location>
        <begin position="45"/>
        <end position="105"/>
    </location>
</feature>
<evidence type="ECO:0000259" key="2">
    <source>
        <dbReference type="Pfam" id="PF07884"/>
    </source>
</evidence>
<dbReference type="PANTHER" id="PTHR14519">
    <property type="entry name" value="VITAMIN K EPOXIDE REDUCTASE COMPLEX, SUBUNIT 1"/>
    <property type="match status" value="1"/>
</dbReference>
<keyword evidence="4" id="KW-1185">Reference proteome</keyword>
<sequence>MRLGPDATFPSLHLLDSTQPPTPLPLSFRWSKGFGLVEPFLGPDSILNQSNSIFGLIFYSQQLLLGCYSARWASSVLMFSSVLSLFGSVYLAWILILLLSTSCLWNHLLVPPFPPRLPLWGGSCDRNCLSVKSGDSLIHAIQ</sequence>
<keyword evidence="1" id="KW-0472">Membrane</keyword>
<dbReference type="CDD" id="cd12917">
    <property type="entry name" value="VKOR_euk"/>
    <property type="match status" value="1"/>
</dbReference>
<protein>
    <recommendedName>
        <fullName evidence="2">Vitamin K epoxide reductase domain-containing protein</fullName>
    </recommendedName>
</protein>
<organism evidence="3 4">
    <name type="scientific">Monodelphis domestica</name>
    <name type="common">Gray short-tailed opossum</name>
    <dbReference type="NCBI Taxonomy" id="13616"/>
    <lineage>
        <taxon>Eukaryota</taxon>
        <taxon>Metazoa</taxon>
        <taxon>Chordata</taxon>
        <taxon>Craniata</taxon>
        <taxon>Vertebrata</taxon>
        <taxon>Euteleostomi</taxon>
        <taxon>Mammalia</taxon>
        <taxon>Metatheria</taxon>
        <taxon>Didelphimorphia</taxon>
        <taxon>Didelphidae</taxon>
        <taxon>Monodelphis</taxon>
    </lineage>
</organism>
<reference evidence="3" key="2">
    <citation type="submission" date="2025-08" db="UniProtKB">
        <authorList>
            <consortium name="Ensembl"/>
        </authorList>
    </citation>
    <scope>IDENTIFICATION</scope>
</reference>
<dbReference type="InterPro" id="IPR042406">
    <property type="entry name" value="VKORC1/VKORC1L1"/>
</dbReference>
<evidence type="ECO:0000313" key="4">
    <source>
        <dbReference type="Proteomes" id="UP000002280"/>
    </source>
</evidence>
<reference evidence="3" key="3">
    <citation type="submission" date="2025-09" db="UniProtKB">
        <authorList>
            <consortium name="Ensembl"/>
        </authorList>
    </citation>
    <scope>IDENTIFICATION</scope>
</reference>
<dbReference type="PANTHER" id="PTHR14519:SF8">
    <property type="entry name" value="VITAMIN K EPOXIDE REDUCTASE COMPLEX SUBUNIT 1"/>
    <property type="match status" value="1"/>
</dbReference>
<dbReference type="InterPro" id="IPR012932">
    <property type="entry name" value="VKOR"/>
</dbReference>
<dbReference type="Bgee" id="ENSMODG00000050313">
    <property type="expression patterns" value="Expressed in skeleton of lower jaw and 18 other cell types or tissues"/>
</dbReference>
<dbReference type="Proteomes" id="UP000002280">
    <property type="component" value="Chromosome 6"/>
</dbReference>
<reference evidence="3 4" key="1">
    <citation type="journal article" date="2007" name="Nature">
        <title>Genome of the marsupial Monodelphis domestica reveals innovation in non-coding sequences.</title>
        <authorList>
            <person name="Mikkelsen T.S."/>
            <person name="Wakefield M.J."/>
            <person name="Aken B."/>
            <person name="Amemiya C.T."/>
            <person name="Chang J.L."/>
            <person name="Duke S."/>
            <person name="Garber M."/>
            <person name="Gentles A.J."/>
            <person name="Goodstadt L."/>
            <person name="Heger A."/>
            <person name="Jurka J."/>
            <person name="Kamal M."/>
            <person name="Mauceli E."/>
            <person name="Searle S.M."/>
            <person name="Sharpe T."/>
            <person name="Baker M.L."/>
            <person name="Batzer M.A."/>
            <person name="Benos P.V."/>
            <person name="Belov K."/>
            <person name="Clamp M."/>
            <person name="Cook A."/>
            <person name="Cuff J."/>
            <person name="Das R."/>
            <person name="Davidow L."/>
            <person name="Deakin J.E."/>
            <person name="Fazzari M.J."/>
            <person name="Glass J.L."/>
            <person name="Grabherr M."/>
            <person name="Greally J.M."/>
            <person name="Gu W."/>
            <person name="Hore T.A."/>
            <person name="Huttley G.A."/>
            <person name="Kleber M."/>
            <person name="Jirtle R.L."/>
            <person name="Koina E."/>
            <person name="Lee J.T."/>
            <person name="Mahony S."/>
            <person name="Marra M.A."/>
            <person name="Miller R.D."/>
            <person name="Nicholls R.D."/>
            <person name="Oda M."/>
            <person name="Papenfuss A.T."/>
            <person name="Parra Z.E."/>
            <person name="Pollock D.D."/>
            <person name="Ray D.A."/>
            <person name="Schein J.E."/>
            <person name="Speed T.P."/>
            <person name="Thompson K."/>
            <person name="VandeBerg J.L."/>
            <person name="Wade C.M."/>
            <person name="Walker J.A."/>
            <person name="Waters P.D."/>
            <person name="Webber C."/>
            <person name="Weidman J.R."/>
            <person name="Xie X."/>
            <person name="Zody M.C."/>
            <person name="Baldwin J."/>
            <person name="Abdouelleil A."/>
            <person name="Abdulkadir J."/>
            <person name="Abebe A."/>
            <person name="Abera B."/>
            <person name="Abreu J."/>
            <person name="Acer S.C."/>
            <person name="Aftuck L."/>
            <person name="Alexander A."/>
            <person name="An P."/>
            <person name="Anderson E."/>
            <person name="Anderson S."/>
            <person name="Arachi H."/>
            <person name="Azer M."/>
            <person name="Bachantsang P."/>
            <person name="Barry A."/>
            <person name="Bayul T."/>
            <person name="Berlin A."/>
            <person name="Bessette D."/>
            <person name="Bloom T."/>
            <person name="Bloom T."/>
            <person name="Boguslavskiy L."/>
            <person name="Bonnet C."/>
            <person name="Boukhgalter B."/>
            <person name="Bourzgui I."/>
            <person name="Brown A."/>
            <person name="Cahill P."/>
            <person name="Channer S."/>
            <person name="Cheshatsang Y."/>
            <person name="Chuda L."/>
            <person name="Citroen M."/>
            <person name="Collymore A."/>
            <person name="Cooke P."/>
            <person name="Costello M."/>
            <person name="D'Aco K."/>
            <person name="Daza R."/>
            <person name="De Haan G."/>
            <person name="DeGray S."/>
            <person name="DeMaso C."/>
            <person name="Dhargay N."/>
            <person name="Dooley K."/>
            <person name="Dooley E."/>
            <person name="Doricent M."/>
            <person name="Dorje P."/>
            <person name="Dorjee K."/>
            <person name="Dupes A."/>
            <person name="Elong R."/>
            <person name="Falk J."/>
            <person name="Farina A."/>
            <person name="Faro S."/>
            <person name="Ferguson D."/>
            <person name="Fisher S."/>
            <person name="Foley C.D."/>
            <person name="Franke A."/>
            <person name="Friedrich D."/>
            <person name="Gadbois L."/>
            <person name="Gearin G."/>
            <person name="Gearin C.R."/>
            <person name="Giannoukos G."/>
            <person name="Goode T."/>
            <person name="Graham J."/>
            <person name="Grandbois E."/>
            <person name="Grewal S."/>
            <person name="Gyaltsen K."/>
            <person name="Hafez N."/>
            <person name="Hagos B."/>
            <person name="Hall J."/>
            <person name="Henson C."/>
            <person name="Hollinger A."/>
            <person name="Honan T."/>
            <person name="Huard M.D."/>
            <person name="Hughes L."/>
            <person name="Hurhula B."/>
            <person name="Husby M.E."/>
            <person name="Kamat A."/>
            <person name="Kanga B."/>
            <person name="Kashin S."/>
            <person name="Khazanovich D."/>
            <person name="Kisner P."/>
            <person name="Lance K."/>
            <person name="Lara M."/>
            <person name="Lee W."/>
            <person name="Lennon N."/>
            <person name="Letendre F."/>
            <person name="LeVine R."/>
            <person name="Lipovsky A."/>
            <person name="Liu X."/>
            <person name="Liu J."/>
            <person name="Liu S."/>
            <person name="Lokyitsang T."/>
            <person name="Lokyitsang Y."/>
            <person name="Lubonja R."/>
            <person name="Lui A."/>
            <person name="MacDonald P."/>
            <person name="Magnisalis V."/>
            <person name="Maru K."/>
            <person name="Matthews C."/>
            <person name="McCusker W."/>
            <person name="McDonough S."/>
            <person name="Mehta T."/>
            <person name="Meldrim J."/>
            <person name="Meneus L."/>
            <person name="Mihai O."/>
            <person name="Mihalev A."/>
            <person name="Mihova T."/>
            <person name="Mittelman R."/>
            <person name="Mlenga V."/>
            <person name="Montmayeur A."/>
            <person name="Mulrain L."/>
            <person name="Navidi A."/>
            <person name="Naylor J."/>
            <person name="Negash T."/>
            <person name="Nguyen T."/>
            <person name="Nguyen N."/>
            <person name="Nicol R."/>
            <person name="Norbu C."/>
            <person name="Norbu N."/>
            <person name="Novod N."/>
            <person name="O'Neill B."/>
            <person name="Osman S."/>
            <person name="Markiewicz E."/>
            <person name="Oyono O.L."/>
            <person name="Patti C."/>
            <person name="Phunkhang P."/>
            <person name="Pierre F."/>
            <person name="Priest M."/>
            <person name="Raghuraman S."/>
            <person name="Rege F."/>
            <person name="Reyes R."/>
            <person name="Rise C."/>
            <person name="Rogov P."/>
            <person name="Ross K."/>
            <person name="Ryan E."/>
            <person name="Settipalli S."/>
            <person name="Shea T."/>
            <person name="Sherpa N."/>
            <person name="Shi L."/>
            <person name="Shih D."/>
            <person name="Sparrow T."/>
            <person name="Spaulding J."/>
            <person name="Stalker J."/>
            <person name="Stange-Thomann N."/>
            <person name="Stavropoulos S."/>
            <person name="Stone C."/>
            <person name="Strader C."/>
            <person name="Tesfaye S."/>
            <person name="Thomson T."/>
            <person name="Thoulutsang Y."/>
            <person name="Thoulutsang D."/>
            <person name="Topham K."/>
            <person name="Topping I."/>
            <person name="Tsamla T."/>
            <person name="Vassiliev H."/>
            <person name="Vo A."/>
            <person name="Wangchuk T."/>
            <person name="Wangdi T."/>
            <person name="Weiand M."/>
            <person name="Wilkinson J."/>
            <person name="Wilson A."/>
            <person name="Yadav S."/>
            <person name="Young G."/>
            <person name="Yu Q."/>
            <person name="Zembek L."/>
            <person name="Zhong D."/>
            <person name="Zimmer A."/>
            <person name="Zwirko Z."/>
            <person name="Jaffe D.B."/>
            <person name="Alvarez P."/>
            <person name="Brockman W."/>
            <person name="Butler J."/>
            <person name="Chin C."/>
            <person name="Gnerre S."/>
            <person name="MacCallum I."/>
            <person name="Graves J.A."/>
            <person name="Ponting C.P."/>
            <person name="Breen M."/>
            <person name="Samollow P.B."/>
            <person name="Lander E.S."/>
            <person name="Lindblad-Toh K."/>
        </authorList>
    </citation>
    <scope>NUCLEOTIDE SEQUENCE [LARGE SCALE GENOMIC DNA]</scope>
</reference>
<dbReference type="STRING" id="13616.ENSMODP00000045663"/>
<proteinExistence type="predicted"/>
<dbReference type="GeneTree" id="ENSGT00940000157421"/>
<evidence type="ECO:0000256" key="1">
    <source>
        <dbReference type="SAM" id="Phobius"/>
    </source>
</evidence>
<dbReference type="GO" id="GO:0042373">
    <property type="term" value="P:vitamin K metabolic process"/>
    <property type="evidence" value="ECO:0000318"/>
    <property type="project" value="GO_Central"/>
</dbReference>
<feature type="transmembrane region" description="Helical" evidence="1">
    <location>
        <begin position="82"/>
        <end position="108"/>
    </location>
</feature>
<name>A0A5F8GDN2_MONDO</name>
<dbReference type="AlphaFoldDB" id="A0A5F8GDN2"/>
<keyword evidence="1" id="KW-0812">Transmembrane</keyword>